<dbReference type="EMBL" id="AP017424">
    <property type="protein sequence ID" value="BAU81351.1"/>
    <property type="molecule type" value="Genomic_DNA"/>
</dbReference>
<dbReference type="KEGG" id="slau:SLA_0396"/>
<keyword evidence="3" id="KW-1185">Reference proteome</keyword>
<feature type="region of interest" description="Disordered" evidence="1">
    <location>
        <begin position="1"/>
        <end position="25"/>
    </location>
</feature>
<sequence>MDNGTSAPVRPAPDDVPTRPFDGASPYDAYVRASVLNNLQHPSPTRPTRWGSSSPPR</sequence>
<dbReference type="Proteomes" id="UP000217676">
    <property type="component" value="Chromosome"/>
</dbReference>
<accession>A0A160NUU9</accession>
<dbReference type="AlphaFoldDB" id="A0A160NUU9"/>
<keyword evidence="2" id="KW-0560">Oxidoreductase</keyword>
<feature type="region of interest" description="Disordered" evidence="1">
    <location>
        <begin position="37"/>
        <end position="57"/>
    </location>
</feature>
<evidence type="ECO:0000313" key="2">
    <source>
        <dbReference type="EMBL" id="BAU81351.1"/>
    </source>
</evidence>
<keyword evidence="2" id="KW-0223">Dioxygenase</keyword>
<organism evidence="2 3">
    <name type="scientific">Streptomyces laurentii</name>
    <dbReference type="NCBI Taxonomy" id="39478"/>
    <lineage>
        <taxon>Bacteria</taxon>
        <taxon>Bacillati</taxon>
        <taxon>Actinomycetota</taxon>
        <taxon>Actinomycetes</taxon>
        <taxon>Kitasatosporales</taxon>
        <taxon>Streptomycetaceae</taxon>
        <taxon>Streptomyces</taxon>
    </lineage>
</organism>
<reference evidence="2 3" key="1">
    <citation type="journal article" date="2016" name="Genome Announc.">
        <title>Complete Genome Sequence of Thiostrepton-Producing Streptomyces laurentii ATCC 31255.</title>
        <authorList>
            <person name="Doi K."/>
            <person name="Fujino Y."/>
            <person name="Nagayoshi Y."/>
            <person name="Ohshima T."/>
            <person name="Ogata S."/>
        </authorList>
    </citation>
    <scope>NUCLEOTIDE SEQUENCE [LARGE SCALE GENOMIC DNA]</scope>
    <source>
        <strain evidence="2 3">ATCC 31255</strain>
    </source>
</reference>
<dbReference type="GO" id="GO:0051213">
    <property type="term" value="F:dioxygenase activity"/>
    <property type="evidence" value="ECO:0007669"/>
    <property type="project" value="UniProtKB-KW"/>
</dbReference>
<evidence type="ECO:0000313" key="3">
    <source>
        <dbReference type="Proteomes" id="UP000217676"/>
    </source>
</evidence>
<gene>
    <name evidence="2" type="ORF">SLA_0396</name>
</gene>
<name>A0A160NUU9_STRLU</name>
<proteinExistence type="predicted"/>
<protein>
    <submittedName>
        <fullName evidence="2">Tryptophan 2,3-dioxygenase</fullName>
    </submittedName>
</protein>
<evidence type="ECO:0000256" key="1">
    <source>
        <dbReference type="SAM" id="MobiDB-lite"/>
    </source>
</evidence>